<organism evidence="1 2">
    <name type="scientific">Candidatus Spyradenecus faecavium</name>
    <dbReference type="NCBI Taxonomy" id="2840947"/>
    <lineage>
        <taxon>Bacteria</taxon>
        <taxon>Pseudomonadati</taxon>
        <taxon>Lentisphaerota</taxon>
        <taxon>Lentisphaeria</taxon>
        <taxon>Lentisphaerales</taxon>
        <taxon>Lentisphaeraceae</taxon>
        <taxon>Lentisphaeraceae incertae sedis</taxon>
        <taxon>Candidatus Spyradenecus</taxon>
    </lineage>
</organism>
<protein>
    <submittedName>
        <fullName evidence="1">DUF3800 domain-containing protein</fullName>
    </submittedName>
</protein>
<gene>
    <name evidence="1" type="ORF">IAC79_06270</name>
</gene>
<reference evidence="1" key="1">
    <citation type="submission" date="2020-10" db="EMBL/GenBank/DDBJ databases">
        <authorList>
            <person name="Gilroy R."/>
        </authorList>
    </citation>
    <scope>NUCLEOTIDE SEQUENCE</scope>
    <source>
        <strain evidence="1">35461</strain>
    </source>
</reference>
<dbReference type="Pfam" id="PF12686">
    <property type="entry name" value="DUF3800"/>
    <property type="match status" value="1"/>
</dbReference>
<sequence>MYLFYIDESGNRDFSHLEKERFYILTAVGMYENHWKRFHFDITRFKQSIIDRIMRDEGIKLDVSTDAEVKSTYLRNPKERDKHPFSKFQTDTERLKLSSMFYDQLKQCKAVLISAVIDKQAILPNSHLADQKAIHLKAWELLCERIERYMTEAHPKHKAILITDDTGKQRNLQTTTAQITFYERGATSGLHFKHIIEMPLFVRSETCEGVQLADLCCYNVYRRFSQDDPDYPFYKRIAPFFYNSDNTDKEKVDGLKIFPPTSPFAKK</sequence>
<accession>A0A9D1NPC4</accession>
<dbReference type="EMBL" id="DVOR01000206">
    <property type="protein sequence ID" value="HIV09699.1"/>
    <property type="molecule type" value="Genomic_DNA"/>
</dbReference>
<dbReference type="Proteomes" id="UP000886845">
    <property type="component" value="Unassembled WGS sequence"/>
</dbReference>
<comment type="caution">
    <text evidence="1">The sequence shown here is derived from an EMBL/GenBank/DDBJ whole genome shotgun (WGS) entry which is preliminary data.</text>
</comment>
<dbReference type="InterPro" id="IPR024524">
    <property type="entry name" value="DUF3800"/>
</dbReference>
<evidence type="ECO:0000313" key="1">
    <source>
        <dbReference type="EMBL" id="HIV09699.1"/>
    </source>
</evidence>
<reference evidence="1" key="2">
    <citation type="journal article" date="2021" name="PeerJ">
        <title>Extensive microbial diversity within the chicken gut microbiome revealed by metagenomics and culture.</title>
        <authorList>
            <person name="Gilroy R."/>
            <person name="Ravi A."/>
            <person name="Getino M."/>
            <person name="Pursley I."/>
            <person name="Horton D.L."/>
            <person name="Alikhan N.F."/>
            <person name="Baker D."/>
            <person name="Gharbi K."/>
            <person name="Hall N."/>
            <person name="Watson M."/>
            <person name="Adriaenssens E.M."/>
            <person name="Foster-Nyarko E."/>
            <person name="Jarju S."/>
            <person name="Secka A."/>
            <person name="Antonio M."/>
            <person name="Oren A."/>
            <person name="Chaudhuri R.R."/>
            <person name="La Ragione R."/>
            <person name="Hildebrand F."/>
            <person name="Pallen M.J."/>
        </authorList>
    </citation>
    <scope>NUCLEOTIDE SEQUENCE</scope>
    <source>
        <strain evidence="1">35461</strain>
    </source>
</reference>
<dbReference type="AlphaFoldDB" id="A0A9D1NPC4"/>
<proteinExistence type="predicted"/>
<evidence type="ECO:0000313" key="2">
    <source>
        <dbReference type="Proteomes" id="UP000886845"/>
    </source>
</evidence>
<name>A0A9D1NPC4_9BACT</name>